<dbReference type="EMBL" id="JAFBED010000005">
    <property type="protein sequence ID" value="MBM7620817.1"/>
    <property type="molecule type" value="Genomic_DNA"/>
</dbReference>
<feature type="transmembrane region" description="Helical" evidence="1">
    <location>
        <begin position="116"/>
        <end position="133"/>
    </location>
</feature>
<keyword evidence="1" id="KW-1133">Transmembrane helix</keyword>
<gene>
    <name evidence="2" type="ORF">JOC95_002672</name>
</gene>
<dbReference type="Pfam" id="PF09819">
    <property type="entry name" value="ABC_cobalt"/>
    <property type="match status" value="1"/>
</dbReference>
<keyword evidence="3" id="KW-1185">Reference proteome</keyword>
<dbReference type="PIRSF" id="PIRSF037394">
    <property type="entry name" value="ABC_thiamine-permease_YkoE_prd"/>
    <property type="match status" value="1"/>
</dbReference>
<feature type="transmembrane region" description="Helical" evidence="1">
    <location>
        <begin position="91"/>
        <end position="109"/>
    </location>
</feature>
<protein>
    <submittedName>
        <fullName evidence="2">Energy-coupling factor transport system substrate-specific component</fullName>
    </submittedName>
</protein>
<evidence type="ECO:0000256" key="1">
    <source>
        <dbReference type="SAM" id="Phobius"/>
    </source>
</evidence>
<feature type="transmembrane region" description="Helical" evidence="1">
    <location>
        <begin position="42"/>
        <end position="63"/>
    </location>
</feature>
<feature type="transmembrane region" description="Helical" evidence="1">
    <location>
        <begin position="12"/>
        <end position="30"/>
    </location>
</feature>
<dbReference type="InterPro" id="IPR017195">
    <property type="entry name" value="ABC_thiamin-permease_prd"/>
</dbReference>
<reference evidence="2 3" key="1">
    <citation type="submission" date="2021-01" db="EMBL/GenBank/DDBJ databases">
        <title>Genomic Encyclopedia of Type Strains, Phase IV (KMG-IV): sequencing the most valuable type-strain genomes for metagenomic binning, comparative biology and taxonomic classification.</title>
        <authorList>
            <person name="Goeker M."/>
        </authorList>
    </citation>
    <scope>NUCLEOTIDE SEQUENCE [LARGE SCALE GENOMIC DNA]</scope>
    <source>
        <strain evidence="2 3">DSM 25879</strain>
    </source>
</reference>
<keyword evidence="1" id="KW-0472">Membrane</keyword>
<feature type="transmembrane region" description="Helical" evidence="1">
    <location>
        <begin position="145"/>
        <end position="171"/>
    </location>
</feature>
<dbReference type="RefSeq" id="WP_419096241.1">
    <property type="nucleotide sequence ID" value="NZ_JAFBED010000005.1"/>
</dbReference>
<name>A0ABS2P1I2_9BACI</name>
<organism evidence="2 3">
    <name type="scientific">Sutcliffiella tianshenii</name>
    <dbReference type="NCBI Taxonomy" id="1463404"/>
    <lineage>
        <taxon>Bacteria</taxon>
        <taxon>Bacillati</taxon>
        <taxon>Bacillota</taxon>
        <taxon>Bacilli</taxon>
        <taxon>Bacillales</taxon>
        <taxon>Bacillaceae</taxon>
        <taxon>Sutcliffiella</taxon>
    </lineage>
</organism>
<comment type="caution">
    <text evidence="2">The sequence shown here is derived from an EMBL/GenBank/DDBJ whole genome shotgun (WGS) entry which is preliminary data.</text>
</comment>
<keyword evidence="1" id="KW-0812">Transmembrane</keyword>
<accession>A0ABS2P1I2</accession>
<dbReference type="Proteomes" id="UP000737402">
    <property type="component" value="Unassembled WGS sequence"/>
</dbReference>
<proteinExistence type="predicted"/>
<sequence length="196" mass="21533">MRRMKRGLKLTDILVTIVISLVFGIIYKIWGPVYSLLTPLGLQIQELSYGMWFIAASVAYLLIRKAGVAFLAEVAAASGEFLVGSEYGLMVLVYGVVQGLFAEAVFMGFRYKKFDVMVVSIAGVAAAIGSLLMDLFRGYLFDYVWWNVTLLISFRIIGAILLSGVLANVLVKALEATGVTSLLRPASKEDFDSLRQ</sequence>
<evidence type="ECO:0000313" key="3">
    <source>
        <dbReference type="Proteomes" id="UP000737402"/>
    </source>
</evidence>
<evidence type="ECO:0000313" key="2">
    <source>
        <dbReference type="EMBL" id="MBM7620817.1"/>
    </source>
</evidence>